<dbReference type="AlphaFoldDB" id="A0A5B0W2Y6"/>
<dbReference type="Gene3D" id="3.20.20.140">
    <property type="entry name" value="Metal-dependent hydrolases"/>
    <property type="match status" value="1"/>
</dbReference>
<evidence type="ECO:0000313" key="2">
    <source>
        <dbReference type="Proteomes" id="UP000323608"/>
    </source>
</evidence>
<dbReference type="Pfam" id="PF01244">
    <property type="entry name" value="Peptidase_M19"/>
    <property type="match status" value="1"/>
</dbReference>
<organism evidence="1 2">
    <name type="scientific">Rhizobium tropici</name>
    <dbReference type="NCBI Taxonomy" id="398"/>
    <lineage>
        <taxon>Bacteria</taxon>
        <taxon>Pseudomonadati</taxon>
        <taxon>Pseudomonadota</taxon>
        <taxon>Alphaproteobacteria</taxon>
        <taxon>Hyphomicrobiales</taxon>
        <taxon>Rhizobiaceae</taxon>
        <taxon>Rhizobium/Agrobacterium group</taxon>
        <taxon>Rhizobium</taxon>
    </lineage>
</organism>
<evidence type="ECO:0000313" key="1">
    <source>
        <dbReference type="EMBL" id="KAA1180289.1"/>
    </source>
</evidence>
<gene>
    <name evidence="1" type="ORF">FP026_15745</name>
</gene>
<proteinExistence type="predicted"/>
<dbReference type="InterPro" id="IPR000180">
    <property type="entry name" value="Dipep_AS"/>
</dbReference>
<dbReference type="InterPro" id="IPR008257">
    <property type="entry name" value="Pept_M19"/>
</dbReference>
<dbReference type="InterPro" id="IPR032466">
    <property type="entry name" value="Metal_Hydrolase"/>
</dbReference>
<dbReference type="GO" id="GO:0070573">
    <property type="term" value="F:metallodipeptidase activity"/>
    <property type="evidence" value="ECO:0007669"/>
    <property type="project" value="InterPro"/>
</dbReference>
<dbReference type="PROSITE" id="PS51365">
    <property type="entry name" value="RENAL_DIPEPTIDASE_2"/>
    <property type="match status" value="1"/>
</dbReference>
<protein>
    <submittedName>
        <fullName evidence="1">Membrane dipeptidase</fullName>
    </submittedName>
</protein>
<name>A0A5B0W2Y6_RHITR</name>
<comment type="caution">
    <text evidence="1">The sequence shown here is derived from an EMBL/GenBank/DDBJ whole genome shotgun (WGS) entry which is preliminary data.</text>
</comment>
<dbReference type="PROSITE" id="PS00869">
    <property type="entry name" value="RENAL_DIPEPTIDASE_1"/>
    <property type="match status" value="1"/>
</dbReference>
<dbReference type="Proteomes" id="UP000323608">
    <property type="component" value="Unassembled WGS sequence"/>
</dbReference>
<dbReference type="PANTHER" id="PTHR10443">
    <property type="entry name" value="MICROSOMAL DIPEPTIDASE"/>
    <property type="match status" value="1"/>
</dbReference>
<accession>A0A5B0W2Y6</accession>
<dbReference type="PANTHER" id="PTHR10443:SF12">
    <property type="entry name" value="DIPEPTIDASE"/>
    <property type="match status" value="1"/>
</dbReference>
<dbReference type="GO" id="GO:0006508">
    <property type="term" value="P:proteolysis"/>
    <property type="evidence" value="ECO:0007669"/>
    <property type="project" value="InterPro"/>
</dbReference>
<dbReference type="CDD" id="cd01301">
    <property type="entry name" value="rDP_like"/>
    <property type="match status" value="1"/>
</dbReference>
<dbReference type="OrthoDB" id="9804920at2"/>
<sequence>MTDSSIIPVFDGHNDVLLRLRRGGLNSVDAFLNGEAPGHIDLPRARRGGLAGGLCAIFIPSPFIPSPDQPKPENADFATPTQPDALNETLAMARLLLAIEGRSEGAVKICRSAADIKRSIAEGQFAAIFHIEGAEAVAADLDALYVLYQVGLRTLGPVWSRSNVFAHGVPFRFPSTPDIGPGLTDAGKDLIRACNELKIMIDLSHMNEQGFWDIAKLSDAPLVASHSNAHTLSPHSRNLTDKQLDAIRDTGGLVGINFGVLFLRDDGVRNTDTPLDILVRHAAYIAERIGIEHVALGSDFDGTTIPAALGDASGLPKLIDVLRAHGFDDQALAKIAHQNWVRVLEQTWGG</sequence>
<reference evidence="1 2" key="1">
    <citation type="submission" date="2019-07" db="EMBL/GenBank/DDBJ databases">
        <title>The Draft Genome Sequence of Rhizobium tropici SARCC-755 Associated with Superior Nodulation on Pigeonpea (Cajanus cajan (L.) Millsp.).</title>
        <authorList>
            <person name="Bopape F.L."/>
            <person name="Hassen A.I."/>
            <person name="Swanevelder Z.H."/>
            <person name="Gwata E.T."/>
        </authorList>
    </citation>
    <scope>NUCLEOTIDE SEQUENCE [LARGE SCALE GENOMIC DNA]</scope>
    <source>
        <strain evidence="1 2">SARCC-755</strain>
    </source>
</reference>
<dbReference type="EMBL" id="VNIP01000008">
    <property type="protein sequence ID" value="KAA1180289.1"/>
    <property type="molecule type" value="Genomic_DNA"/>
</dbReference>
<dbReference type="SUPFAM" id="SSF51556">
    <property type="entry name" value="Metallo-dependent hydrolases"/>
    <property type="match status" value="1"/>
</dbReference>
<dbReference type="RefSeq" id="WP_149635543.1">
    <property type="nucleotide sequence ID" value="NZ_VNIP01000008.1"/>
</dbReference>